<gene>
    <name evidence="1" type="ORF">AVDCRST_MAG67-2842</name>
</gene>
<protein>
    <recommendedName>
        <fullName evidence="2">Nucleoside 2-deoxyribosyltransferase</fullName>
    </recommendedName>
</protein>
<evidence type="ECO:0008006" key="2">
    <source>
        <dbReference type="Google" id="ProtNLM"/>
    </source>
</evidence>
<accession>A0A6J4T511</accession>
<dbReference type="AlphaFoldDB" id="A0A6J4T511"/>
<dbReference type="Gene3D" id="3.40.50.450">
    <property type="match status" value="1"/>
</dbReference>
<evidence type="ECO:0000313" key="1">
    <source>
        <dbReference type="EMBL" id="CAA9513950.1"/>
    </source>
</evidence>
<dbReference type="SUPFAM" id="SSF52309">
    <property type="entry name" value="N-(deoxy)ribosyltransferase-like"/>
    <property type="match status" value="1"/>
</dbReference>
<sequence length="166" mass="17206">MAADPLAELFAGGARPRCYIASPLGFSEAGRDYYAERYLPALAAHVEPVDPWTLSQPAEFEAAAAQGRRQAFGIEVGARNARAIRGAALLIAQLDGQEVDAGTAAEVADAAAAGVICLAIRSDLRCSGEPGMHVNLQLEAFIVLSGGFIAGSLDELVGRLAVLRAA</sequence>
<dbReference type="InterPro" id="IPR007710">
    <property type="entry name" value="Nucleoside_deoxyribTrfase"/>
</dbReference>
<reference evidence="1" key="1">
    <citation type="submission" date="2020-02" db="EMBL/GenBank/DDBJ databases">
        <authorList>
            <person name="Meier V. D."/>
        </authorList>
    </citation>
    <scope>NUCLEOTIDE SEQUENCE</scope>
    <source>
        <strain evidence="1">AVDCRST_MAG67</strain>
    </source>
</reference>
<proteinExistence type="predicted"/>
<dbReference type="EMBL" id="CADCVQ010000121">
    <property type="protein sequence ID" value="CAA9513950.1"/>
    <property type="molecule type" value="Genomic_DNA"/>
</dbReference>
<dbReference type="Pfam" id="PF05014">
    <property type="entry name" value="Nuc_deoxyrib_tr"/>
    <property type="match status" value="1"/>
</dbReference>
<organism evidence="1">
    <name type="scientific">uncultured Solirubrobacteraceae bacterium</name>
    <dbReference type="NCBI Taxonomy" id="1162706"/>
    <lineage>
        <taxon>Bacteria</taxon>
        <taxon>Bacillati</taxon>
        <taxon>Actinomycetota</taxon>
        <taxon>Thermoleophilia</taxon>
        <taxon>Solirubrobacterales</taxon>
        <taxon>Solirubrobacteraceae</taxon>
        <taxon>environmental samples</taxon>
    </lineage>
</organism>
<name>A0A6J4T511_9ACTN</name>